<feature type="transmembrane region" description="Helical" evidence="1">
    <location>
        <begin position="505"/>
        <end position="528"/>
    </location>
</feature>
<dbReference type="InterPro" id="IPR050491">
    <property type="entry name" value="AmpC-like"/>
</dbReference>
<accession>A0A919Y2C0</accession>
<dbReference type="Pfam" id="PF00144">
    <property type="entry name" value="Beta-lactamase"/>
    <property type="match status" value="1"/>
</dbReference>
<dbReference type="AlphaFoldDB" id="A0A919Y2C0"/>
<dbReference type="Proteomes" id="UP000678895">
    <property type="component" value="Unassembled WGS sequence"/>
</dbReference>
<name>A0A919Y2C0_9BACL</name>
<comment type="caution">
    <text evidence="4">The sequence shown here is derived from an EMBL/GenBank/DDBJ whole genome shotgun (WGS) entry which is preliminary data.</text>
</comment>
<protein>
    <recommendedName>
        <fullName evidence="3">Beta-lactamase-related domain-containing protein</fullName>
    </recommendedName>
</protein>
<dbReference type="InterPro" id="IPR012338">
    <property type="entry name" value="Beta-lactam/transpept-like"/>
</dbReference>
<feature type="transmembrane region" description="Helical" evidence="1">
    <location>
        <begin position="549"/>
        <end position="568"/>
    </location>
</feature>
<feature type="transmembrane region" description="Helical" evidence="1">
    <location>
        <begin position="588"/>
        <end position="606"/>
    </location>
</feature>
<feature type="domain" description="Beta-lactamase-related" evidence="3">
    <location>
        <begin position="59"/>
        <end position="368"/>
    </location>
</feature>
<feature type="signal peptide" evidence="2">
    <location>
        <begin position="1"/>
        <end position="28"/>
    </location>
</feature>
<keyword evidence="5" id="KW-1185">Reference proteome</keyword>
<feature type="transmembrane region" description="Helical" evidence="1">
    <location>
        <begin position="626"/>
        <end position="644"/>
    </location>
</feature>
<dbReference type="SUPFAM" id="SSF56601">
    <property type="entry name" value="beta-lactamase/transpeptidase-like"/>
    <property type="match status" value="1"/>
</dbReference>
<dbReference type="Gene3D" id="3.40.710.10">
    <property type="entry name" value="DD-peptidase/beta-lactamase superfamily"/>
    <property type="match status" value="1"/>
</dbReference>
<evidence type="ECO:0000256" key="1">
    <source>
        <dbReference type="SAM" id="Phobius"/>
    </source>
</evidence>
<reference evidence="4" key="1">
    <citation type="submission" date="2021-03" db="EMBL/GenBank/DDBJ databases">
        <title>Antimicrobial resistance genes in bacteria isolated from Japanese honey, and their potential for conferring macrolide and lincosamide resistance in the American foulbrood pathogen Paenibacillus larvae.</title>
        <authorList>
            <person name="Okamoto M."/>
            <person name="Kumagai M."/>
            <person name="Kanamori H."/>
            <person name="Takamatsu D."/>
        </authorList>
    </citation>
    <scope>NUCLEOTIDE SEQUENCE</scope>
    <source>
        <strain evidence="4">J41TS4</strain>
    </source>
</reference>
<evidence type="ECO:0000313" key="5">
    <source>
        <dbReference type="Proteomes" id="UP000678895"/>
    </source>
</evidence>
<keyword evidence="1" id="KW-0812">Transmembrane</keyword>
<feature type="chain" id="PRO_5037295538" description="Beta-lactamase-related domain-containing protein" evidence="2">
    <location>
        <begin position="29"/>
        <end position="645"/>
    </location>
</feature>
<sequence length="645" mass="70311">MSTGMRKPLFALLISILLFTVFLVPASAADTTPTGETPSGIPYNRLEREIDAYVNSYIGKSTPGAAVVVTKGDRIIFSKGYGHADLERRTAVDPAATVFAYGSINKTFVWTSVMQLVEAGKMRLDQDIRAYFPKEIAEKLRYDKPITMLDIMSHTAGYEQHPLSTFTLSAENLTSLEETLLSNQPEQIYEPGQVIAYSNFATALAGLAVEKVSGESFSDYEMNHILKPLGMNRTSGHPTLADHPDLREAEAAGYAVKQEGGFEARAHYYVPLYPAGAMEGTAEDLARFAMALYAADSPLFTRPETARTMFSRSYTPNEEILSNAHGFWEYRAEPHVVGHSGNVKGFSSNFAVVPEEQLGIVVLTNTEIEQKLTSGIINLLVQDKARVTEEPVPAADLSPSGELAGYYVQSGGTYSTYHEVTNYLGLIKVEAKGEHDLTLSVMGMSGELKQTSPNVYKFAKSDNPRFERLAPVLYAEISDGEVVRLSKGIATDILPLKGSRSLPALISYLALAILAIVFFLLAPFVLLIRWLLRIRKGALSTSAGSAGGRLLAATVLCGTLLVVNILYLLVNAMINENVTVGQMNFGVALNWVLTLLAAGLFVFSLVKSRSVPQSKWQKAGRAVTGALFAGFALLLADWNFFHFIP</sequence>
<dbReference type="EMBL" id="BORS01000002">
    <property type="protein sequence ID" value="GIO40912.1"/>
    <property type="molecule type" value="Genomic_DNA"/>
</dbReference>
<proteinExistence type="predicted"/>
<organism evidence="4 5">
    <name type="scientific">Paenibacillus apis</name>
    <dbReference type="NCBI Taxonomy" id="1792174"/>
    <lineage>
        <taxon>Bacteria</taxon>
        <taxon>Bacillati</taxon>
        <taxon>Bacillota</taxon>
        <taxon>Bacilli</taxon>
        <taxon>Bacillales</taxon>
        <taxon>Paenibacillaceae</taxon>
        <taxon>Paenibacillus</taxon>
    </lineage>
</organism>
<dbReference type="InterPro" id="IPR001466">
    <property type="entry name" value="Beta-lactam-related"/>
</dbReference>
<dbReference type="PANTHER" id="PTHR46825:SF9">
    <property type="entry name" value="BETA-LACTAMASE-RELATED DOMAIN-CONTAINING PROTEIN"/>
    <property type="match status" value="1"/>
</dbReference>
<keyword evidence="1" id="KW-1133">Transmembrane helix</keyword>
<evidence type="ECO:0000313" key="4">
    <source>
        <dbReference type="EMBL" id="GIO40912.1"/>
    </source>
</evidence>
<keyword evidence="2" id="KW-0732">Signal</keyword>
<evidence type="ECO:0000256" key="2">
    <source>
        <dbReference type="SAM" id="SignalP"/>
    </source>
</evidence>
<evidence type="ECO:0000259" key="3">
    <source>
        <dbReference type="Pfam" id="PF00144"/>
    </source>
</evidence>
<keyword evidence="1" id="KW-0472">Membrane</keyword>
<dbReference type="PANTHER" id="PTHR46825">
    <property type="entry name" value="D-ALANYL-D-ALANINE-CARBOXYPEPTIDASE/ENDOPEPTIDASE AMPH"/>
    <property type="match status" value="1"/>
</dbReference>
<gene>
    <name evidence="4" type="ORF">J41TS4_06700</name>
</gene>
<dbReference type="RefSeq" id="WP_301624868.1">
    <property type="nucleotide sequence ID" value="NZ_BORS01000002.1"/>
</dbReference>